<dbReference type="SUPFAM" id="SSF53474">
    <property type="entry name" value="alpha/beta-Hydrolases"/>
    <property type="match status" value="1"/>
</dbReference>
<dbReference type="InterPro" id="IPR000952">
    <property type="entry name" value="AB_hydrolase_4_CS"/>
</dbReference>
<dbReference type="GeneID" id="20082008"/>
<dbReference type="RefSeq" id="XP_008867746.1">
    <property type="nucleotide sequence ID" value="XM_008869524.1"/>
</dbReference>
<evidence type="ECO:0000256" key="1">
    <source>
        <dbReference type="ARBA" id="ARBA00010884"/>
    </source>
</evidence>
<dbReference type="PROSITE" id="PS01133">
    <property type="entry name" value="UPF0017"/>
    <property type="match status" value="1"/>
</dbReference>
<organism evidence="3">
    <name type="scientific">Aphanomyces invadans</name>
    <dbReference type="NCBI Taxonomy" id="157072"/>
    <lineage>
        <taxon>Eukaryota</taxon>
        <taxon>Sar</taxon>
        <taxon>Stramenopiles</taxon>
        <taxon>Oomycota</taxon>
        <taxon>Saprolegniomycetes</taxon>
        <taxon>Saprolegniales</taxon>
        <taxon>Verrucalvaceae</taxon>
        <taxon>Aphanomyces</taxon>
    </lineage>
</organism>
<sequence>MAIVSMSAMVAFLCTFREWRKYHFILCVLNCMHYYCAASKPTLYYQSTPLTKQLLEHCSLLVEKYHPTWFLFNGHLQTIFLALGSRFPVVTYSREYVHLADGGLVSLDWAIPPTKSTSYVEQHHDQPTVLLLHGTCGGSWENYIRKAADKLMEHGWRVVVMNARGCAKTPVLTPRLFNAADTDDIRQVVTHLRRKHAPTAPLLAVGFSLGSNLLVKFLGEERDKCALDAAVSVGNPFDAMEIYRHLHHSSLATHLVYYRAMTKRFLKLFFEESNVHEHFADHPTVDIDKMKKCDTMWDVDHAMTLKVFGYKSVVEYYRDCSSAPYLPHVRIPLLCLSAKDDPVCVSTAIPVEDCLANKHVILAVTERGGHLGFYTGDGILSYPDTWSAKVVAQYCDAMRDIVVSRTNCMSPSWSSTGHSDDNNPIERLPAKVHPVPQPRGPLSPVRFQHQNSFPSDLVDELELCDGVPLHRVFSFGAAVACAYFVKKVELVATSWRGRLRRA</sequence>
<dbReference type="PANTHER" id="PTHR10794:SF84">
    <property type="entry name" value="ESTERASE_LIPASE_THIOESTERASE FAMILY PROTEIN"/>
    <property type="match status" value="1"/>
</dbReference>
<dbReference type="Gene3D" id="3.40.50.1820">
    <property type="entry name" value="alpha/beta hydrolase"/>
    <property type="match status" value="1"/>
</dbReference>
<protein>
    <recommendedName>
        <fullName evidence="2">AB hydrolase-1 domain-containing protein</fullName>
    </recommendedName>
</protein>
<dbReference type="Pfam" id="PF00561">
    <property type="entry name" value="Abhydrolase_1"/>
    <property type="match status" value="1"/>
</dbReference>
<dbReference type="AlphaFoldDB" id="A0A024UCA9"/>
<dbReference type="eggNOG" id="KOG1838">
    <property type="taxonomic scope" value="Eukaryota"/>
</dbReference>
<proteinExistence type="inferred from homology"/>
<dbReference type="VEuPathDB" id="FungiDB:H310_04958"/>
<dbReference type="GO" id="GO:0034338">
    <property type="term" value="F:short-chain carboxylesterase activity"/>
    <property type="evidence" value="ECO:0007669"/>
    <property type="project" value="TreeGrafter"/>
</dbReference>
<dbReference type="PANTHER" id="PTHR10794">
    <property type="entry name" value="ABHYDROLASE DOMAIN-CONTAINING PROTEIN"/>
    <property type="match status" value="1"/>
</dbReference>
<dbReference type="InterPro" id="IPR000073">
    <property type="entry name" value="AB_hydrolase_1"/>
</dbReference>
<dbReference type="GO" id="GO:0047372">
    <property type="term" value="F:monoacylglycerol lipase activity"/>
    <property type="evidence" value="ECO:0007669"/>
    <property type="project" value="TreeGrafter"/>
</dbReference>
<dbReference type="OrthoDB" id="75421at2759"/>
<dbReference type="EMBL" id="KI913959">
    <property type="protein sequence ID" value="ETW03517.1"/>
    <property type="molecule type" value="Genomic_DNA"/>
</dbReference>
<dbReference type="InterPro" id="IPR029058">
    <property type="entry name" value="AB_hydrolase_fold"/>
</dbReference>
<name>A0A024UCA9_9STRA</name>
<dbReference type="STRING" id="157072.A0A024UCA9"/>
<reference evidence="3" key="1">
    <citation type="submission" date="2013-12" db="EMBL/GenBank/DDBJ databases">
        <title>The Genome Sequence of Aphanomyces invadans NJM9701.</title>
        <authorList>
            <consortium name="The Broad Institute Genomics Platform"/>
            <person name="Russ C."/>
            <person name="Tyler B."/>
            <person name="van West P."/>
            <person name="Dieguez-Uribeondo J."/>
            <person name="Young S.K."/>
            <person name="Zeng Q."/>
            <person name="Gargeya S."/>
            <person name="Fitzgerald M."/>
            <person name="Abouelleil A."/>
            <person name="Alvarado L."/>
            <person name="Chapman S.B."/>
            <person name="Gainer-Dewar J."/>
            <person name="Goldberg J."/>
            <person name="Griggs A."/>
            <person name="Gujja S."/>
            <person name="Hansen M."/>
            <person name="Howarth C."/>
            <person name="Imamovic A."/>
            <person name="Ireland A."/>
            <person name="Larimer J."/>
            <person name="McCowan C."/>
            <person name="Murphy C."/>
            <person name="Pearson M."/>
            <person name="Poon T.W."/>
            <person name="Priest M."/>
            <person name="Roberts A."/>
            <person name="Saif S."/>
            <person name="Shea T."/>
            <person name="Sykes S."/>
            <person name="Wortman J."/>
            <person name="Nusbaum C."/>
            <person name="Birren B."/>
        </authorList>
    </citation>
    <scope>NUCLEOTIDE SEQUENCE [LARGE SCALE GENOMIC DNA]</scope>
    <source>
        <strain evidence="3">NJM9701</strain>
    </source>
</reference>
<gene>
    <name evidence="3" type="ORF">H310_04958</name>
</gene>
<evidence type="ECO:0000259" key="2">
    <source>
        <dbReference type="Pfam" id="PF00561"/>
    </source>
</evidence>
<evidence type="ECO:0000313" key="3">
    <source>
        <dbReference type="EMBL" id="ETW03517.1"/>
    </source>
</evidence>
<feature type="domain" description="AB hydrolase-1" evidence="2">
    <location>
        <begin position="127"/>
        <end position="376"/>
    </location>
</feature>
<comment type="similarity">
    <text evidence="1">Belongs to the AB hydrolase superfamily. AB hydrolase 4 family.</text>
</comment>
<accession>A0A024UCA9</accession>
<dbReference type="InterPro" id="IPR050960">
    <property type="entry name" value="AB_hydrolase_4_sf"/>
</dbReference>